<reference evidence="2" key="1">
    <citation type="submission" date="2020-11" db="EMBL/GenBank/DDBJ databases">
        <authorList>
            <consortium name="DOE Joint Genome Institute"/>
            <person name="Ahrendt S."/>
            <person name="Riley R."/>
            <person name="Andreopoulos W."/>
            <person name="Labutti K."/>
            <person name="Pangilinan J."/>
            <person name="Ruiz-Duenas F.J."/>
            <person name="Barrasa J.M."/>
            <person name="Sanchez-Garcia M."/>
            <person name="Camarero S."/>
            <person name="Miyauchi S."/>
            <person name="Serrano A."/>
            <person name="Linde D."/>
            <person name="Babiker R."/>
            <person name="Drula E."/>
            <person name="Ayuso-Fernandez I."/>
            <person name="Pacheco R."/>
            <person name="Padilla G."/>
            <person name="Ferreira P."/>
            <person name="Barriuso J."/>
            <person name="Kellner H."/>
            <person name="Castanera R."/>
            <person name="Alfaro M."/>
            <person name="Ramirez L."/>
            <person name="Pisabarro A.G."/>
            <person name="Kuo A."/>
            <person name="Tritt A."/>
            <person name="Lipzen A."/>
            <person name="He G."/>
            <person name="Yan M."/>
            <person name="Ng V."/>
            <person name="Cullen D."/>
            <person name="Martin F."/>
            <person name="Rosso M.-N."/>
            <person name="Henrissat B."/>
            <person name="Hibbett D."/>
            <person name="Martinez A.T."/>
            <person name="Grigoriev I.V."/>
        </authorList>
    </citation>
    <scope>NUCLEOTIDE SEQUENCE</scope>
    <source>
        <strain evidence="2">AH 40177</strain>
    </source>
</reference>
<evidence type="ECO:0000313" key="2">
    <source>
        <dbReference type="EMBL" id="KAF9070031.1"/>
    </source>
</evidence>
<evidence type="ECO:0000256" key="1">
    <source>
        <dbReference type="SAM" id="MobiDB-lite"/>
    </source>
</evidence>
<evidence type="ECO:0000313" key="3">
    <source>
        <dbReference type="Proteomes" id="UP000772434"/>
    </source>
</evidence>
<sequence>MLPGNYVICEDPRTTDATAVARVSEILMRNKNGRLNEAAESVLLELYRVQARASCHGMPRLSPSGQFYLVGPQSLLCAVNIQHDCTRHGCSIQYNIATFQEREKSSEMKGGVVHQGDPSDLVLNTAQMRDGKYVQKYRMASQPLQLERILDESSAREWRKENSLAAPVLSNPSSVRPSVVPSTSSMALRLPRPMSQAARPAPHLSNLNPDRPSTPPLHAQASYPAAQQPSPSPFSLQPNAWSAPQAGPSSPSAIWHSDSMQAQPPFSNPYPPVQAQAPRSVPEAMLYYRPGPKPISHQRSQYPTVDPSPLQSTMPYSPPPYPVAPSPTPSFHYEPFLLVTRAAFKAYKLKFPGFTLEDLIDAEGIVKGAMEGVEVLDEDVELETEEEAQNYQALSPTDADQSPSFPAIILTASPLPILAKKATHDQQNRIEKACQHEEANEVRPRSVQHAQEACPSHLSEFDAQKLPIASMGWTGNRKGGKLSPTFQRLWRHLSLLTQEGLQLLDWDGRSCIVLIDRKDRIVGVPPSANKEGGNWDTSMRNLNDAVRTCEQRSTFAAKEEIHPWGHFTACAAGISYGGGREAPGNIRISGQVNQAEMKTLLEHPDMSRLVGFTNSFAATTVNFGPQTVTPPHLDAGNLGHGWCTDTALGDYDPDKGGASGPMESEACHPVSTWIYCSFSVSPYYPFQYSHTGA</sequence>
<organism evidence="2 3">
    <name type="scientific">Rhodocollybia butyracea</name>
    <dbReference type="NCBI Taxonomy" id="206335"/>
    <lineage>
        <taxon>Eukaryota</taxon>
        <taxon>Fungi</taxon>
        <taxon>Dikarya</taxon>
        <taxon>Basidiomycota</taxon>
        <taxon>Agaricomycotina</taxon>
        <taxon>Agaricomycetes</taxon>
        <taxon>Agaricomycetidae</taxon>
        <taxon>Agaricales</taxon>
        <taxon>Marasmiineae</taxon>
        <taxon>Omphalotaceae</taxon>
        <taxon>Rhodocollybia</taxon>
    </lineage>
</organism>
<keyword evidence="3" id="KW-1185">Reference proteome</keyword>
<accession>A0A9P5PV89</accession>
<comment type="caution">
    <text evidence="2">The sequence shown here is derived from an EMBL/GenBank/DDBJ whole genome shotgun (WGS) entry which is preliminary data.</text>
</comment>
<feature type="compositionally biased region" description="Low complexity" evidence="1">
    <location>
        <begin position="219"/>
        <end position="253"/>
    </location>
</feature>
<dbReference type="OrthoDB" id="3264327at2759"/>
<name>A0A9P5PV89_9AGAR</name>
<dbReference type="AlphaFoldDB" id="A0A9P5PV89"/>
<dbReference type="EMBL" id="JADNRY010000045">
    <property type="protein sequence ID" value="KAF9070031.1"/>
    <property type="molecule type" value="Genomic_DNA"/>
</dbReference>
<feature type="region of interest" description="Disordered" evidence="1">
    <location>
        <begin position="168"/>
        <end position="276"/>
    </location>
</feature>
<protein>
    <submittedName>
        <fullName evidence="2">Uncharacterized protein</fullName>
    </submittedName>
</protein>
<proteinExistence type="predicted"/>
<dbReference type="Proteomes" id="UP000772434">
    <property type="component" value="Unassembled WGS sequence"/>
</dbReference>
<gene>
    <name evidence="2" type="ORF">BDP27DRAFT_1420467</name>
</gene>
<feature type="compositionally biased region" description="Low complexity" evidence="1">
    <location>
        <begin position="168"/>
        <end position="185"/>
    </location>
</feature>